<accession>A0A445MMI0</accession>
<dbReference type="Proteomes" id="UP000290560">
    <property type="component" value="Unassembled WGS sequence"/>
</dbReference>
<feature type="region of interest" description="Disordered" evidence="1">
    <location>
        <begin position="94"/>
        <end position="115"/>
    </location>
</feature>
<reference evidence="2" key="1">
    <citation type="journal article" date="2018" name="Data Brief">
        <title>Genome sequence data from 17 accessions of Ensete ventricosum, a staple food crop for millions in Ethiopia.</title>
        <authorList>
            <person name="Yemataw Z."/>
            <person name="Muzemil S."/>
            <person name="Ambachew D."/>
            <person name="Tripathi L."/>
            <person name="Tesfaye K."/>
            <person name="Chala A."/>
            <person name="Farbos A."/>
            <person name="O'Neill P."/>
            <person name="Moore K."/>
            <person name="Grant M."/>
            <person name="Studholme D.J."/>
        </authorList>
    </citation>
    <scope>NUCLEOTIDE SEQUENCE [LARGE SCALE GENOMIC DNA]</scope>
    <source>
        <tissue evidence="2">Leaf</tissue>
    </source>
</reference>
<evidence type="ECO:0000256" key="1">
    <source>
        <dbReference type="SAM" id="MobiDB-lite"/>
    </source>
</evidence>
<sequence>MSLRYRGGATVAAEGDDTIRSGCDNKQMRRRRRIATASVRALAAIKEEERGWLTSGAGATEEGLAAAEAATVEGRKGRGGRGGFGCGEEGLGCGRRGWEEKEEKGSDEDYGSGVR</sequence>
<proteinExistence type="predicted"/>
<dbReference type="EMBL" id="KV876796">
    <property type="protein sequence ID" value="RZR75438.1"/>
    <property type="molecule type" value="Genomic_DNA"/>
</dbReference>
<gene>
    <name evidence="2" type="ORF">BHM03_00057775</name>
</gene>
<organism evidence="2">
    <name type="scientific">Ensete ventricosum</name>
    <name type="common">Abyssinian banana</name>
    <name type="synonym">Musa ensete</name>
    <dbReference type="NCBI Taxonomy" id="4639"/>
    <lineage>
        <taxon>Eukaryota</taxon>
        <taxon>Viridiplantae</taxon>
        <taxon>Streptophyta</taxon>
        <taxon>Embryophyta</taxon>
        <taxon>Tracheophyta</taxon>
        <taxon>Spermatophyta</taxon>
        <taxon>Magnoliopsida</taxon>
        <taxon>Liliopsida</taxon>
        <taxon>Zingiberales</taxon>
        <taxon>Musaceae</taxon>
        <taxon>Ensete</taxon>
    </lineage>
</organism>
<dbReference type="AlphaFoldDB" id="A0A445MMI0"/>
<protein>
    <submittedName>
        <fullName evidence="2">Uncharacterized protein</fullName>
    </submittedName>
</protein>
<name>A0A445MMI0_ENSVE</name>
<feature type="compositionally biased region" description="Acidic residues" evidence="1">
    <location>
        <begin position="105"/>
        <end position="115"/>
    </location>
</feature>
<evidence type="ECO:0000313" key="2">
    <source>
        <dbReference type="EMBL" id="RZR75438.1"/>
    </source>
</evidence>